<dbReference type="RefSeq" id="WP_053055639.1">
    <property type="nucleotide sequence ID" value="NZ_LBDA02000088.1"/>
</dbReference>
<dbReference type="InterPro" id="IPR036259">
    <property type="entry name" value="MFS_trans_sf"/>
</dbReference>
<keyword evidence="9" id="KW-1185">Reference proteome</keyword>
<comment type="caution">
    <text evidence="8">The sequence shown here is derived from an EMBL/GenBank/DDBJ whole genome shotgun (WGS) entry which is preliminary data.</text>
</comment>
<evidence type="ECO:0000256" key="1">
    <source>
        <dbReference type="ARBA" id="ARBA00004651"/>
    </source>
</evidence>
<accession>A0A1J4PSC0</accession>
<feature type="transmembrane region" description="Helical" evidence="6">
    <location>
        <begin position="122"/>
        <end position="137"/>
    </location>
</feature>
<feature type="transmembrane region" description="Helical" evidence="6">
    <location>
        <begin position="76"/>
        <end position="101"/>
    </location>
</feature>
<feature type="transmembrane region" description="Helical" evidence="6">
    <location>
        <begin position="26"/>
        <end position="41"/>
    </location>
</feature>
<dbReference type="AlphaFoldDB" id="A0A1J4PSC0"/>
<dbReference type="PANTHER" id="PTHR42718:SF40">
    <property type="entry name" value="METHYLENOMYCIN A RESISTANCE PROTEIN"/>
    <property type="match status" value="1"/>
</dbReference>
<keyword evidence="5" id="KW-0046">Antibiotic resistance</keyword>
<protein>
    <recommendedName>
        <fullName evidence="7">Major facilitator superfamily (MFS) profile domain-containing protein</fullName>
    </recommendedName>
</protein>
<dbReference type="EMBL" id="LBDA02000088">
    <property type="protein sequence ID" value="OIK23811.1"/>
    <property type="molecule type" value="Genomic_DNA"/>
</dbReference>
<evidence type="ECO:0000256" key="2">
    <source>
        <dbReference type="ARBA" id="ARBA00022692"/>
    </source>
</evidence>
<keyword evidence="4 6" id="KW-0472">Membrane</keyword>
<evidence type="ECO:0000259" key="7">
    <source>
        <dbReference type="PROSITE" id="PS50850"/>
    </source>
</evidence>
<evidence type="ECO:0000313" key="9">
    <source>
        <dbReference type="Proteomes" id="UP000034838"/>
    </source>
</evidence>
<dbReference type="Proteomes" id="UP000034838">
    <property type="component" value="Unassembled WGS sequence"/>
</dbReference>
<keyword evidence="2 6" id="KW-0812">Transmembrane</keyword>
<dbReference type="InterPro" id="IPR011701">
    <property type="entry name" value="MFS"/>
</dbReference>
<evidence type="ECO:0000313" key="8">
    <source>
        <dbReference type="EMBL" id="OIK23811.1"/>
    </source>
</evidence>
<evidence type="ECO:0000256" key="6">
    <source>
        <dbReference type="SAM" id="Phobius"/>
    </source>
</evidence>
<dbReference type="PROSITE" id="PS50850">
    <property type="entry name" value="MFS"/>
    <property type="match status" value="1"/>
</dbReference>
<proteinExistence type="predicted"/>
<dbReference type="InterPro" id="IPR020846">
    <property type="entry name" value="MFS_dom"/>
</dbReference>
<gene>
    <name evidence="8" type="ORF">VT52_030640</name>
</gene>
<dbReference type="Gene3D" id="1.20.1250.20">
    <property type="entry name" value="MFS general substrate transporter like domains"/>
    <property type="match status" value="1"/>
</dbReference>
<evidence type="ECO:0000256" key="5">
    <source>
        <dbReference type="ARBA" id="ARBA00023251"/>
    </source>
</evidence>
<feature type="transmembrane region" description="Helical" evidence="6">
    <location>
        <begin position="53"/>
        <end position="70"/>
    </location>
</feature>
<dbReference type="GO" id="GO:0022857">
    <property type="term" value="F:transmembrane transporter activity"/>
    <property type="evidence" value="ECO:0007669"/>
    <property type="project" value="InterPro"/>
</dbReference>
<sequence>MGGIFMLCLLLQNARGASPVLAGIQMVPMMAGPLLGNLMFARYSRRWGVRRPLIAALSLACVASAALLGVSESTPYWILAAAVGIADFGVGVGAPAMTFALMESAGPEHANIASSMLNTNRQFGGLVGVAVIGIAPANPGDWYAGACSSFLVTALCYGAAALVTLKYVPATGRRAV</sequence>
<reference evidence="8" key="1">
    <citation type="submission" date="2016-10" db="EMBL/GenBank/DDBJ databases">
        <title>Genome sequence of Streptomyces malaysiense MUSC 136.</title>
        <authorList>
            <person name="Lee L.-H."/>
            <person name="Ser H.-L."/>
        </authorList>
    </citation>
    <scope>NUCLEOTIDE SEQUENCE [LARGE SCALE GENOMIC DNA]</scope>
    <source>
        <strain evidence="8">MUSC 136</strain>
    </source>
</reference>
<organism evidence="8 9">
    <name type="scientific">Streptomyces malaysiense</name>
    <dbReference type="NCBI Taxonomy" id="1428626"/>
    <lineage>
        <taxon>Bacteria</taxon>
        <taxon>Bacillati</taxon>
        <taxon>Actinomycetota</taxon>
        <taxon>Actinomycetes</taxon>
        <taxon>Kitasatosporales</taxon>
        <taxon>Streptomycetaceae</taxon>
        <taxon>Streptomyces</taxon>
    </lineage>
</organism>
<comment type="subcellular location">
    <subcellularLocation>
        <location evidence="1">Cell membrane</location>
        <topology evidence="1">Multi-pass membrane protein</topology>
    </subcellularLocation>
</comment>
<feature type="transmembrane region" description="Helical" evidence="6">
    <location>
        <begin position="143"/>
        <end position="165"/>
    </location>
</feature>
<dbReference type="GO" id="GO:0046677">
    <property type="term" value="P:response to antibiotic"/>
    <property type="evidence" value="ECO:0007669"/>
    <property type="project" value="UniProtKB-KW"/>
</dbReference>
<dbReference type="OrthoDB" id="9781469at2"/>
<dbReference type="GO" id="GO:0005886">
    <property type="term" value="C:plasma membrane"/>
    <property type="evidence" value="ECO:0007669"/>
    <property type="project" value="UniProtKB-SubCell"/>
</dbReference>
<dbReference type="Pfam" id="PF07690">
    <property type="entry name" value="MFS_1"/>
    <property type="match status" value="1"/>
</dbReference>
<keyword evidence="3 6" id="KW-1133">Transmembrane helix</keyword>
<name>A0A1J4PSC0_9ACTN</name>
<evidence type="ECO:0000256" key="3">
    <source>
        <dbReference type="ARBA" id="ARBA00022989"/>
    </source>
</evidence>
<evidence type="ECO:0000256" key="4">
    <source>
        <dbReference type="ARBA" id="ARBA00023136"/>
    </source>
</evidence>
<dbReference type="SUPFAM" id="SSF103473">
    <property type="entry name" value="MFS general substrate transporter"/>
    <property type="match status" value="1"/>
</dbReference>
<dbReference type="PANTHER" id="PTHR42718">
    <property type="entry name" value="MAJOR FACILITATOR SUPERFAMILY MULTIDRUG TRANSPORTER MFSC"/>
    <property type="match status" value="1"/>
</dbReference>
<feature type="domain" description="Major facilitator superfamily (MFS) profile" evidence="7">
    <location>
        <begin position="1"/>
        <end position="176"/>
    </location>
</feature>